<dbReference type="PANTHER" id="PTHR46481">
    <property type="entry name" value="ZINC FINGER BED DOMAIN-CONTAINING PROTEIN 4"/>
    <property type="match status" value="1"/>
</dbReference>
<evidence type="ECO:0000256" key="2">
    <source>
        <dbReference type="ARBA" id="ARBA00022723"/>
    </source>
</evidence>
<keyword evidence="7" id="KW-1185">Reference proteome</keyword>
<dbReference type="AlphaFoldDB" id="S8DX97"/>
<keyword evidence="4" id="KW-0862">Zinc</keyword>
<dbReference type="GO" id="GO:0008270">
    <property type="term" value="F:zinc ion binding"/>
    <property type="evidence" value="ECO:0007669"/>
    <property type="project" value="UniProtKB-KW"/>
</dbReference>
<evidence type="ECO:0000256" key="3">
    <source>
        <dbReference type="ARBA" id="ARBA00022771"/>
    </source>
</evidence>
<comment type="subcellular location">
    <subcellularLocation>
        <location evidence="1">Nucleus</location>
    </subcellularLocation>
</comment>
<accession>S8DX97</accession>
<feature type="non-terminal residue" evidence="6">
    <location>
        <position position="1"/>
    </location>
</feature>
<evidence type="ECO:0000313" key="7">
    <source>
        <dbReference type="Proteomes" id="UP000015453"/>
    </source>
</evidence>
<keyword evidence="2" id="KW-0479">Metal-binding</keyword>
<dbReference type="GO" id="GO:0005634">
    <property type="term" value="C:nucleus"/>
    <property type="evidence" value="ECO:0007669"/>
    <property type="project" value="UniProtKB-SubCell"/>
</dbReference>
<gene>
    <name evidence="6" type="ORF">M569_06882</name>
</gene>
<evidence type="ECO:0000256" key="1">
    <source>
        <dbReference type="ARBA" id="ARBA00004123"/>
    </source>
</evidence>
<evidence type="ECO:0000256" key="4">
    <source>
        <dbReference type="ARBA" id="ARBA00022833"/>
    </source>
</evidence>
<dbReference type="OrthoDB" id="1301613at2759"/>
<evidence type="ECO:0000256" key="5">
    <source>
        <dbReference type="ARBA" id="ARBA00023242"/>
    </source>
</evidence>
<organism evidence="6 7">
    <name type="scientific">Genlisea aurea</name>
    <dbReference type="NCBI Taxonomy" id="192259"/>
    <lineage>
        <taxon>Eukaryota</taxon>
        <taxon>Viridiplantae</taxon>
        <taxon>Streptophyta</taxon>
        <taxon>Embryophyta</taxon>
        <taxon>Tracheophyta</taxon>
        <taxon>Spermatophyta</taxon>
        <taxon>Magnoliopsida</taxon>
        <taxon>eudicotyledons</taxon>
        <taxon>Gunneridae</taxon>
        <taxon>Pentapetalae</taxon>
        <taxon>asterids</taxon>
        <taxon>lamiids</taxon>
        <taxon>Lamiales</taxon>
        <taxon>Lentibulariaceae</taxon>
        <taxon>Genlisea</taxon>
    </lineage>
</organism>
<name>S8DX97_9LAMI</name>
<protein>
    <submittedName>
        <fullName evidence="6">Uncharacterized protein</fullName>
    </submittedName>
</protein>
<dbReference type="PANTHER" id="PTHR46481:SF10">
    <property type="entry name" value="ZINC FINGER BED DOMAIN-CONTAINING PROTEIN 39"/>
    <property type="match status" value="1"/>
</dbReference>
<sequence>VKADPQKNGTFGSKSHYTTCKVRISFNEDSTQTILGFKPRGDSSSHYIPGPIGCDPETIRNALIQLIISAELPFKFVSRPEFVHFMSIVCPKFTVPTRWTVQRDVYDIFLLEKSEIEGVFSANIPTSKFNHRYLDFLSEI</sequence>
<dbReference type="Proteomes" id="UP000015453">
    <property type="component" value="Unassembled WGS sequence"/>
</dbReference>
<comment type="caution">
    <text evidence="6">The sequence shown here is derived from an EMBL/GenBank/DDBJ whole genome shotgun (WGS) entry which is preliminary data.</text>
</comment>
<dbReference type="InterPro" id="IPR052035">
    <property type="entry name" value="ZnF_BED_domain_contain"/>
</dbReference>
<keyword evidence="5" id="KW-0539">Nucleus</keyword>
<proteinExistence type="predicted"/>
<dbReference type="EMBL" id="AUSU01002872">
    <property type="protein sequence ID" value="EPS67893.1"/>
    <property type="molecule type" value="Genomic_DNA"/>
</dbReference>
<reference evidence="6 7" key="1">
    <citation type="journal article" date="2013" name="BMC Genomics">
        <title>The miniature genome of a carnivorous plant Genlisea aurea contains a low number of genes and short non-coding sequences.</title>
        <authorList>
            <person name="Leushkin E.V."/>
            <person name="Sutormin R.A."/>
            <person name="Nabieva E.R."/>
            <person name="Penin A.A."/>
            <person name="Kondrashov A.S."/>
            <person name="Logacheva M.D."/>
        </authorList>
    </citation>
    <scope>NUCLEOTIDE SEQUENCE [LARGE SCALE GENOMIC DNA]</scope>
</reference>
<keyword evidence="3" id="KW-0863">Zinc-finger</keyword>
<evidence type="ECO:0000313" key="6">
    <source>
        <dbReference type="EMBL" id="EPS67893.1"/>
    </source>
</evidence>